<organism evidence="3 4">
    <name type="scientific">Paraburkholderia eburnea</name>
    <dbReference type="NCBI Taxonomy" id="1189126"/>
    <lineage>
        <taxon>Bacteria</taxon>
        <taxon>Pseudomonadati</taxon>
        <taxon>Pseudomonadota</taxon>
        <taxon>Betaproteobacteria</taxon>
        <taxon>Burkholderiales</taxon>
        <taxon>Burkholderiaceae</taxon>
        <taxon>Paraburkholderia</taxon>
    </lineage>
</organism>
<reference evidence="3 4" key="1">
    <citation type="submission" date="2018-01" db="EMBL/GenBank/DDBJ databases">
        <title>Genomic Encyclopedia of Type Strains, Phase III (KMG-III): the genomes of soil and plant-associated and newly described type strains.</title>
        <authorList>
            <person name="Whitman W."/>
        </authorList>
    </citation>
    <scope>NUCLEOTIDE SEQUENCE [LARGE SCALE GENOMIC DNA]</scope>
    <source>
        <strain evidence="3 4">JCM 18070</strain>
    </source>
</reference>
<proteinExistence type="predicted"/>
<keyword evidence="3" id="KW-0378">Hydrolase</keyword>
<name>A0A2S4LZP5_9BURK</name>
<dbReference type="SUPFAM" id="SSF52980">
    <property type="entry name" value="Restriction endonuclease-like"/>
    <property type="match status" value="1"/>
</dbReference>
<dbReference type="OrthoDB" id="9798754at2"/>
<dbReference type="InterPro" id="IPR007569">
    <property type="entry name" value="DUF559"/>
</dbReference>
<protein>
    <submittedName>
        <fullName evidence="3">Very-short-patch-repair endonuclease</fullName>
    </submittedName>
</protein>
<dbReference type="Gene3D" id="3.40.960.10">
    <property type="entry name" value="VSR Endonuclease"/>
    <property type="match status" value="1"/>
</dbReference>
<dbReference type="Proteomes" id="UP000237381">
    <property type="component" value="Unassembled WGS sequence"/>
</dbReference>
<evidence type="ECO:0000256" key="1">
    <source>
        <dbReference type="SAM" id="MobiDB-lite"/>
    </source>
</evidence>
<dbReference type="RefSeq" id="WP_103706611.1">
    <property type="nucleotide sequence ID" value="NZ_PQGA01000016.1"/>
</dbReference>
<feature type="domain" description="DUF559" evidence="2">
    <location>
        <begin position="2"/>
        <end position="107"/>
    </location>
</feature>
<dbReference type="CDD" id="cd01038">
    <property type="entry name" value="Endonuclease_DUF559"/>
    <property type="match status" value="1"/>
</dbReference>
<feature type="region of interest" description="Disordered" evidence="1">
    <location>
        <begin position="116"/>
        <end position="136"/>
    </location>
</feature>
<feature type="compositionally biased region" description="Basic and acidic residues" evidence="1">
    <location>
        <begin position="121"/>
        <end position="136"/>
    </location>
</feature>
<evidence type="ECO:0000313" key="4">
    <source>
        <dbReference type="Proteomes" id="UP000237381"/>
    </source>
</evidence>
<comment type="caution">
    <text evidence="3">The sequence shown here is derived from an EMBL/GenBank/DDBJ whole genome shotgun (WGS) entry which is preliminary data.</text>
</comment>
<dbReference type="AlphaFoldDB" id="A0A2S4LZP5"/>
<dbReference type="InterPro" id="IPR047216">
    <property type="entry name" value="Endonuclease_DUF559_bact"/>
</dbReference>
<dbReference type="PANTHER" id="PTHR38590:SF1">
    <property type="entry name" value="BLL0828 PROTEIN"/>
    <property type="match status" value="1"/>
</dbReference>
<keyword evidence="3" id="KW-0540">Nuclease</keyword>
<dbReference type="PANTHER" id="PTHR38590">
    <property type="entry name" value="BLL0828 PROTEIN"/>
    <property type="match status" value="1"/>
</dbReference>
<dbReference type="EMBL" id="PQGA01000016">
    <property type="protein sequence ID" value="POR47933.1"/>
    <property type="molecule type" value="Genomic_DNA"/>
</dbReference>
<evidence type="ECO:0000259" key="2">
    <source>
        <dbReference type="Pfam" id="PF04480"/>
    </source>
</evidence>
<dbReference type="InterPro" id="IPR011335">
    <property type="entry name" value="Restrct_endonuc-II-like"/>
</dbReference>
<dbReference type="Pfam" id="PF04480">
    <property type="entry name" value="DUF559"/>
    <property type="match status" value="1"/>
</dbReference>
<sequence>MNQLQLARHLRKNMTEAEQLLWRHLRAHRLCGEKFRRQHPIGPYIVDFAHLGARVVIEADGGQHNGNADDIVRDAWLRSRGFTVLRFWNDEILRNLHAVLEAILLEVSKRRVILPPGPSPFRERGEHTSTRDFHEL</sequence>
<dbReference type="GO" id="GO:0004519">
    <property type="term" value="F:endonuclease activity"/>
    <property type="evidence" value="ECO:0007669"/>
    <property type="project" value="UniProtKB-KW"/>
</dbReference>
<keyword evidence="3" id="KW-0255">Endonuclease</keyword>
<accession>A0A2S4LZP5</accession>
<evidence type="ECO:0000313" key="3">
    <source>
        <dbReference type="EMBL" id="POR47933.1"/>
    </source>
</evidence>
<gene>
    <name evidence="3" type="ORF">B0G62_11681</name>
</gene>
<keyword evidence="4" id="KW-1185">Reference proteome</keyword>